<proteinExistence type="predicted"/>
<dbReference type="Proteomes" id="UP001597353">
    <property type="component" value="Unassembled WGS sequence"/>
</dbReference>
<evidence type="ECO:0000313" key="2">
    <source>
        <dbReference type="Proteomes" id="UP001597353"/>
    </source>
</evidence>
<dbReference type="RefSeq" id="WP_390263568.1">
    <property type="nucleotide sequence ID" value="NZ_JBHUGH010000012.1"/>
</dbReference>
<gene>
    <name evidence="1" type="ORF">ACFSGJ_15125</name>
</gene>
<sequence length="63" mass="7347">MTRHIIDKTPRNNTGTRLRSFLAIAREDGQHPATQKLIRRPADRSAAGRRLREFLRIERGRLV</sequence>
<accession>A0ABW4S7X9</accession>
<protein>
    <submittedName>
        <fullName evidence="1">Uncharacterized protein</fullName>
    </submittedName>
</protein>
<dbReference type="EMBL" id="JBHUGH010000012">
    <property type="protein sequence ID" value="MFD1913543.1"/>
    <property type="molecule type" value="Genomic_DNA"/>
</dbReference>
<comment type="caution">
    <text evidence="1">The sequence shown here is derived from an EMBL/GenBank/DDBJ whole genome shotgun (WGS) entry which is preliminary data.</text>
</comment>
<reference evidence="2" key="1">
    <citation type="journal article" date="2019" name="Int. J. Syst. Evol. Microbiol.">
        <title>The Global Catalogue of Microorganisms (GCM) 10K type strain sequencing project: providing services to taxonomists for standard genome sequencing and annotation.</title>
        <authorList>
            <consortium name="The Broad Institute Genomics Platform"/>
            <consortium name="The Broad Institute Genome Sequencing Center for Infectious Disease"/>
            <person name="Wu L."/>
            <person name="Ma J."/>
        </authorList>
    </citation>
    <scope>NUCLEOTIDE SEQUENCE [LARGE SCALE GENOMIC DNA]</scope>
    <source>
        <strain evidence="2">CGMCC 4.7242</strain>
    </source>
</reference>
<keyword evidence="2" id="KW-1185">Reference proteome</keyword>
<name>A0ABW4S7X9_9RHOB</name>
<organism evidence="1 2">
    <name type="scientific">Halodurantibacterium flavum</name>
    <dbReference type="NCBI Taxonomy" id="1382802"/>
    <lineage>
        <taxon>Bacteria</taxon>
        <taxon>Pseudomonadati</taxon>
        <taxon>Pseudomonadota</taxon>
        <taxon>Alphaproteobacteria</taxon>
        <taxon>Rhodobacterales</taxon>
        <taxon>Paracoccaceae</taxon>
        <taxon>Halodurantibacterium</taxon>
    </lineage>
</organism>
<evidence type="ECO:0000313" key="1">
    <source>
        <dbReference type="EMBL" id="MFD1913543.1"/>
    </source>
</evidence>